<dbReference type="GO" id="GO:0016791">
    <property type="term" value="F:phosphatase activity"/>
    <property type="evidence" value="ECO:0007669"/>
    <property type="project" value="UniProtKB-ARBA"/>
</dbReference>
<dbReference type="InterPro" id="IPR006439">
    <property type="entry name" value="HAD-SF_hydro_IA"/>
</dbReference>
<gene>
    <name evidence="1" type="ORF">CU098_000110</name>
</gene>
<dbReference type="Proteomes" id="UP000253551">
    <property type="component" value="Unassembled WGS sequence"/>
</dbReference>
<sequence>AVDPTQCYLVDDSAQNIDAAQQLGWTTVHLADDASQSNHGDFQIDDIHDLYEILPEFWEPKTEVKIRRQSLGITAEA</sequence>
<dbReference type="AlphaFoldDB" id="A0A367KIJ7"/>
<feature type="non-terminal residue" evidence="1">
    <location>
        <position position="1"/>
    </location>
</feature>
<dbReference type="NCBIfam" id="TIGR01509">
    <property type="entry name" value="HAD-SF-IA-v3"/>
    <property type="match status" value="1"/>
</dbReference>
<organism evidence="1 2">
    <name type="scientific">Rhizopus stolonifer</name>
    <name type="common">Rhizopus nigricans</name>
    <dbReference type="NCBI Taxonomy" id="4846"/>
    <lineage>
        <taxon>Eukaryota</taxon>
        <taxon>Fungi</taxon>
        <taxon>Fungi incertae sedis</taxon>
        <taxon>Mucoromycota</taxon>
        <taxon>Mucoromycotina</taxon>
        <taxon>Mucoromycetes</taxon>
        <taxon>Mucorales</taxon>
        <taxon>Mucorineae</taxon>
        <taxon>Rhizopodaceae</taxon>
        <taxon>Rhizopus</taxon>
    </lineage>
</organism>
<protein>
    <submittedName>
        <fullName evidence="1">Uncharacterized protein</fullName>
    </submittedName>
</protein>
<dbReference type="InterPro" id="IPR023214">
    <property type="entry name" value="HAD_sf"/>
</dbReference>
<proteinExistence type="predicted"/>
<dbReference type="OrthoDB" id="1065058at2759"/>
<name>A0A367KIJ7_RHIST</name>
<dbReference type="Gene3D" id="3.40.50.1000">
    <property type="entry name" value="HAD superfamily/HAD-like"/>
    <property type="match status" value="1"/>
</dbReference>
<comment type="caution">
    <text evidence="1">The sequence shown here is derived from an EMBL/GenBank/DDBJ whole genome shotgun (WGS) entry which is preliminary data.</text>
</comment>
<accession>A0A367KIJ7</accession>
<dbReference type="SUPFAM" id="SSF56784">
    <property type="entry name" value="HAD-like"/>
    <property type="match status" value="1"/>
</dbReference>
<evidence type="ECO:0000313" key="2">
    <source>
        <dbReference type="Proteomes" id="UP000253551"/>
    </source>
</evidence>
<reference evidence="1 2" key="1">
    <citation type="journal article" date="2018" name="G3 (Bethesda)">
        <title>Phylogenetic and Phylogenomic Definition of Rhizopus Species.</title>
        <authorList>
            <person name="Gryganskyi A.P."/>
            <person name="Golan J."/>
            <person name="Dolatabadi S."/>
            <person name="Mondo S."/>
            <person name="Robb S."/>
            <person name="Idnurm A."/>
            <person name="Muszewska A."/>
            <person name="Steczkiewicz K."/>
            <person name="Masonjones S."/>
            <person name="Liao H.L."/>
            <person name="Gajdeczka M.T."/>
            <person name="Anike F."/>
            <person name="Vuek A."/>
            <person name="Anishchenko I.M."/>
            <person name="Voigt K."/>
            <person name="de Hoog G.S."/>
            <person name="Smith M.E."/>
            <person name="Heitman J."/>
            <person name="Vilgalys R."/>
            <person name="Stajich J.E."/>
        </authorList>
    </citation>
    <scope>NUCLEOTIDE SEQUENCE [LARGE SCALE GENOMIC DNA]</scope>
    <source>
        <strain evidence="1 2">LSU 92-RS-03</strain>
    </source>
</reference>
<dbReference type="EMBL" id="PJQM01001716">
    <property type="protein sequence ID" value="RCI01672.1"/>
    <property type="molecule type" value="Genomic_DNA"/>
</dbReference>
<dbReference type="InterPro" id="IPR036412">
    <property type="entry name" value="HAD-like_sf"/>
</dbReference>
<dbReference type="STRING" id="4846.A0A367KIJ7"/>
<evidence type="ECO:0000313" key="1">
    <source>
        <dbReference type="EMBL" id="RCI01672.1"/>
    </source>
</evidence>
<keyword evidence="2" id="KW-1185">Reference proteome</keyword>